<dbReference type="AlphaFoldDB" id="A0A0H5BL22"/>
<organism evidence="1">
    <name type="scientific">Lotharella vacuolata</name>
    <dbReference type="NCBI Taxonomy" id="74820"/>
    <lineage>
        <taxon>Eukaryota</taxon>
        <taxon>Sar</taxon>
        <taxon>Rhizaria</taxon>
        <taxon>Cercozoa</taxon>
        <taxon>Chlorarachniophyceae</taxon>
        <taxon>Lotharella</taxon>
    </lineage>
</organism>
<keyword evidence="1" id="KW-0542">Nucleomorph</keyword>
<proteinExistence type="predicted"/>
<name>A0A0H5BL22_9EUKA</name>
<geneLocation type="nucleomorph" evidence="1"/>
<protein>
    <submittedName>
        <fullName evidence="1">Uncharacterized protein</fullName>
    </submittedName>
</protein>
<sequence length="97" mass="11627">MKEKLINFDIFCINKITKESKKKILYLVLNNINSKLAKLNGILSDYYYADFKNLNYKLKKINFIKKYIKRLTHFYKKNLKIHITGFKKIPAKIPNLL</sequence>
<accession>A0A0H5BL22</accession>
<evidence type="ECO:0000313" key="1">
    <source>
        <dbReference type="EMBL" id="BAS01532.1"/>
    </source>
</evidence>
<dbReference type="EMBL" id="AB996600">
    <property type="protein sequence ID" value="BAS01532.1"/>
    <property type="molecule type" value="Genomic_DNA"/>
</dbReference>
<reference evidence="1" key="1">
    <citation type="journal article" date="2015" name="Genome Biol. Evol.">
        <title>Nucleomorph Genome Sequences of Two Chlorarachniophytes, Amorphochlora amoebiformis and Lotharella vacuolata.</title>
        <authorList>
            <person name="Suzuki S."/>
            <person name="Shirato S."/>
            <person name="Hirakawa Y."/>
            <person name="Ishida K."/>
        </authorList>
    </citation>
    <scope>NUCLEOTIDE SEQUENCE</scope>
    <source>
        <strain evidence="1">CCMP240</strain>
    </source>
</reference>